<dbReference type="EMBL" id="CP058529">
    <property type="protein sequence ID" value="QLG28688.1"/>
    <property type="molecule type" value="Genomic_DNA"/>
</dbReference>
<evidence type="ECO:0000256" key="1">
    <source>
        <dbReference type="SAM" id="Phobius"/>
    </source>
</evidence>
<dbReference type="GO" id="GO:0016780">
    <property type="term" value="F:phosphotransferase activity, for other substituted phosphate groups"/>
    <property type="evidence" value="ECO:0007669"/>
    <property type="project" value="TreeGrafter"/>
</dbReference>
<feature type="domain" description="Bacterial sugar transferase" evidence="2">
    <location>
        <begin position="281"/>
        <end position="465"/>
    </location>
</feature>
<dbReference type="RefSeq" id="WP_179170262.1">
    <property type="nucleotide sequence ID" value="NZ_CP058529.1"/>
</dbReference>
<sequence>MNAGWRYRLLGVLGVALLSAITVSLVNNASVQTAAAAVPVLSRLSSEPAGTAEFTIEVLATVAVFVGAFLPLYKPRPRRILDTVALAQKRVLVAMFALATIGYFDWTYRLPRLTVLLVTPMLFVALPAWFAWIRRRPTEGHERAIVVGDDPDLIGEVAREVEIPLLGYLCPTSAFRVDVGDDGRIPAMADGGHTHVGLDRLGGLSRIEDILVEYDINTVILAFEHADRAEFFGALDACYEHGVAAKVHRDHADSVLTSGEGVGTLLDVEVEPWDVQDYIAKRVFDVVFSVIGLVVLAPVIVGIAVAIKLDDGGSVLYQQERTAVFGETFDVYKFRSMVEDAEGETGATISEEDAGGVDQRVTSVGRVLRQTHLDEIPQLLSVLKGDMSVVGPRPERPELDTDIRTGTVNWQKRWFVKPGLTGLAQVNHVTGAEPSEKIRYDLEYVRRQSFWFDVKMVVRQLWKLFANATDAVFGRRG</sequence>
<protein>
    <submittedName>
        <fullName evidence="3">Sugar transferase</fullName>
    </submittedName>
</protein>
<keyword evidence="4" id="KW-1185">Reference proteome</keyword>
<feature type="transmembrane region" description="Helical" evidence="1">
    <location>
        <begin position="52"/>
        <end position="70"/>
    </location>
</feature>
<name>A0A7D5GG13_9EURY</name>
<feature type="transmembrane region" description="Helical" evidence="1">
    <location>
        <begin position="114"/>
        <end position="133"/>
    </location>
</feature>
<gene>
    <name evidence="3" type="ORF">HUG10_14560</name>
</gene>
<evidence type="ECO:0000259" key="2">
    <source>
        <dbReference type="Pfam" id="PF02397"/>
    </source>
</evidence>
<dbReference type="KEGG" id="halg:HUG10_14560"/>
<feature type="transmembrane region" description="Helical" evidence="1">
    <location>
        <begin position="286"/>
        <end position="307"/>
    </location>
</feature>
<dbReference type="PANTHER" id="PTHR30576:SF0">
    <property type="entry name" value="UNDECAPRENYL-PHOSPHATE N-ACETYLGALACTOSAMINYL 1-PHOSPHATE TRANSFERASE-RELATED"/>
    <property type="match status" value="1"/>
</dbReference>
<dbReference type="OrthoDB" id="340745at2157"/>
<evidence type="ECO:0000313" key="4">
    <source>
        <dbReference type="Proteomes" id="UP000509750"/>
    </source>
</evidence>
<accession>A0A7D5GG13</accession>
<feature type="transmembrane region" description="Helical" evidence="1">
    <location>
        <begin position="91"/>
        <end position="108"/>
    </location>
</feature>
<dbReference type="PANTHER" id="PTHR30576">
    <property type="entry name" value="COLANIC BIOSYNTHESIS UDP-GLUCOSE LIPID CARRIER TRANSFERASE"/>
    <property type="match status" value="1"/>
</dbReference>
<dbReference type="AlphaFoldDB" id="A0A7D5GG13"/>
<organism evidence="3 4">
    <name type="scientific">Halorarum halophilum</name>
    <dbReference type="NCBI Taxonomy" id="2743090"/>
    <lineage>
        <taxon>Archaea</taxon>
        <taxon>Methanobacteriati</taxon>
        <taxon>Methanobacteriota</taxon>
        <taxon>Stenosarchaea group</taxon>
        <taxon>Halobacteria</taxon>
        <taxon>Halobacteriales</taxon>
        <taxon>Haloferacaceae</taxon>
        <taxon>Halorarum</taxon>
    </lineage>
</organism>
<keyword evidence="1" id="KW-0472">Membrane</keyword>
<evidence type="ECO:0000313" key="3">
    <source>
        <dbReference type="EMBL" id="QLG28688.1"/>
    </source>
</evidence>
<reference evidence="3 4" key="1">
    <citation type="submission" date="2020-07" db="EMBL/GenBank/DDBJ databases">
        <title>Gai3-2, isolated from salt lake.</title>
        <authorList>
            <person name="Cui H."/>
            <person name="Shi X."/>
        </authorList>
    </citation>
    <scope>NUCLEOTIDE SEQUENCE [LARGE SCALE GENOMIC DNA]</scope>
    <source>
        <strain evidence="3 4">Gai3-2</strain>
    </source>
</reference>
<dbReference type="InterPro" id="IPR003362">
    <property type="entry name" value="Bact_transf"/>
</dbReference>
<proteinExistence type="predicted"/>
<dbReference type="GeneID" id="56030079"/>
<keyword evidence="1" id="KW-1133">Transmembrane helix</keyword>
<keyword evidence="3" id="KW-0808">Transferase</keyword>
<dbReference type="Proteomes" id="UP000509750">
    <property type="component" value="Chromosome"/>
</dbReference>
<keyword evidence="1" id="KW-0812">Transmembrane</keyword>
<dbReference type="Pfam" id="PF02397">
    <property type="entry name" value="Bac_transf"/>
    <property type="match status" value="1"/>
</dbReference>